<sequence>MGLRNPVALAGVVGVGVPVLAAGLVAALTLDPGGNGLDPHTGSHTSTQSAPPAPPVPPTPPTPGKIVAEPDPVGFQPDSINFVSADEGWVLGRMYPCTAEPCQQLRHTTDGGRTWQQVALPAPLQPGATAIRGGNPAGALHFADTRNGWAWIDHRLFSTHDGGKNWREVELELDAEWAISFSEDSVWIAGVPSGKDPEVWTSPLDSESWTRTTDIPNNVGGGPKPLAAVSAVGNRAWLVVYNRTQSGSRLVEGTWTTWQLPCGGNGPAGLHAFTERRLVALCGRLGPADDGGATRLMTSTDGGATFTETGQLAPTLTARTALIPADPAHLVAAIDDHLLTSADGGATWTTTYTAPDRNWNDFSGEFVTETTGFVILSRPGAKHYATMMLTTEDAGRTWTPVSFG</sequence>
<dbReference type="InterPro" id="IPR015943">
    <property type="entry name" value="WD40/YVTN_repeat-like_dom_sf"/>
</dbReference>
<proteinExistence type="predicted"/>
<dbReference type="Gene3D" id="2.130.10.10">
    <property type="entry name" value="YVTN repeat-like/Quinoprotein amine dehydrogenase"/>
    <property type="match status" value="2"/>
</dbReference>
<feature type="region of interest" description="Disordered" evidence="1">
    <location>
        <begin position="35"/>
        <end position="73"/>
    </location>
</feature>
<dbReference type="EMBL" id="WRPP01000010">
    <property type="protein sequence ID" value="MVU82680.1"/>
    <property type="molecule type" value="Genomic_DNA"/>
</dbReference>
<reference evidence="2 3" key="1">
    <citation type="submission" date="2019-12" db="EMBL/GenBank/DDBJ databases">
        <title>Nocardia sp. nov. ET3-3 isolated from soil.</title>
        <authorList>
            <person name="Kanchanasin P."/>
            <person name="Tanasupawat S."/>
            <person name="Yuki M."/>
            <person name="Kudo T."/>
        </authorList>
    </citation>
    <scope>NUCLEOTIDE SEQUENCE [LARGE SCALE GENOMIC DNA]</scope>
    <source>
        <strain evidence="2 3">ET3-3</strain>
    </source>
</reference>
<dbReference type="CDD" id="cd15482">
    <property type="entry name" value="Sialidase_non-viral"/>
    <property type="match status" value="1"/>
</dbReference>
<dbReference type="InterPro" id="IPR036278">
    <property type="entry name" value="Sialidase_sf"/>
</dbReference>
<name>A0A7K1V7Q0_9NOCA</name>
<dbReference type="SUPFAM" id="SSF110296">
    <property type="entry name" value="Oligoxyloglucan reducing end-specific cellobiohydrolase"/>
    <property type="match status" value="1"/>
</dbReference>
<keyword evidence="3" id="KW-1185">Reference proteome</keyword>
<evidence type="ECO:0000313" key="3">
    <source>
        <dbReference type="Proteomes" id="UP000466794"/>
    </source>
</evidence>
<organism evidence="2 3">
    <name type="scientific">Nocardia terrae</name>
    <dbReference type="NCBI Taxonomy" id="2675851"/>
    <lineage>
        <taxon>Bacteria</taxon>
        <taxon>Bacillati</taxon>
        <taxon>Actinomycetota</taxon>
        <taxon>Actinomycetes</taxon>
        <taxon>Mycobacteriales</taxon>
        <taxon>Nocardiaceae</taxon>
        <taxon>Nocardia</taxon>
    </lineage>
</organism>
<dbReference type="Proteomes" id="UP000466794">
    <property type="component" value="Unassembled WGS sequence"/>
</dbReference>
<dbReference type="RefSeq" id="WP_157392265.1">
    <property type="nucleotide sequence ID" value="NZ_WRPP01000010.1"/>
</dbReference>
<dbReference type="SUPFAM" id="SSF50939">
    <property type="entry name" value="Sialidases"/>
    <property type="match status" value="1"/>
</dbReference>
<evidence type="ECO:0008006" key="4">
    <source>
        <dbReference type="Google" id="ProtNLM"/>
    </source>
</evidence>
<feature type="compositionally biased region" description="Pro residues" evidence="1">
    <location>
        <begin position="51"/>
        <end position="63"/>
    </location>
</feature>
<evidence type="ECO:0000256" key="1">
    <source>
        <dbReference type="SAM" id="MobiDB-lite"/>
    </source>
</evidence>
<protein>
    <recommendedName>
        <fullName evidence="4">Exo-alpha-sialidase</fullName>
    </recommendedName>
</protein>
<dbReference type="AlphaFoldDB" id="A0A7K1V7Q0"/>
<evidence type="ECO:0000313" key="2">
    <source>
        <dbReference type="EMBL" id="MVU82680.1"/>
    </source>
</evidence>
<gene>
    <name evidence="2" type="ORF">GPX89_36290</name>
</gene>
<accession>A0A7K1V7Q0</accession>
<comment type="caution">
    <text evidence="2">The sequence shown here is derived from an EMBL/GenBank/DDBJ whole genome shotgun (WGS) entry which is preliminary data.</text>
</comment>